<keyword evidence="1" id="KW-0732">Signal</keyword>
<accession>A0A5R8KAS0</accession>
<dbReference type="GO" id="GO:0008236">
    <property type="term" value="F:serine-type peptidase activity"/>
    <property type="evidence" value="ECO:0007669"/>
    <property type="project" value="InterPro"/>
</dbReference>
<reference evidence="3 4" key="1">
    <citation type="submission" date="2019-05" db="EMBL/GenBank/DDBJ databases">
        <title>Verrucobacter flavum gen. nov., sp. nov. a new member of the family Verrucomicrobiaceae.</title>
        <authorList>
            <person name="Szuroczki S."/>
            <person name="Abbaszade G."/>
            <person name="Szabo A."/>
            <person name="Felfoldi T."/>
            <person name="Schumann P."/>
            <person name="Boka K."/>
            <person name="Keki Z."/>
            <person name="Toumi M."/>
            <person name="Toth E."/>
        </authorList>
    </citation>
    <scope>NUCLEOTIDE SEQUENCE [LARGE SCALE GENOMIC DNA]</scope>
    <source>
        <strain evidence="3 4">MG-N-17</strain>
    </source>
</reference>
<sequence length="315" mass="35121">MAHRQRVYPVQILRTAKFVQPMIHRAIFSFILLVSLSTQAQSVEPQVQIVPPSDYQSRDAEVEALHQRLEKENPRRFQARTFEHAGREVRYRWFTPKSADGRLPLIITLHGSSGKGSDNLTQLTGGNATLSAGVWASPESQAKHPCFVLAPQCPPGEMWTHTASWTSPDHPLAPQPAPALADVMALLDELLKTHPIDPTRIYLAGASMGGYGTWDWIVREPQRFAAAIPVCGGMPEGQAAQLKRLPLWIFHGENDNIVPVAESRRAFAEITAAGGHPRYTEFAKGAHRISVYVWSDPKIAEWLFAQKRKPSNFKN</sequence>
<proteinExistence type="predicted"/>
<dbReference type="EMBL" id="VAUV01000013">
    <property type="protein sequence ID" value="TLD69414.1"/>
    <property type="molecule type" value="Genomic_DNA"/>
</dbReference>
<feature type="domain" description="Peptidase S9 prolyl oligopeptidase catalytic" evidence="2">
    <location>
        <begin position="180"/>
        <end position="232"/>
    </location>
</feature>
<dbReference type="RefSeq" id="WP_138087557.1">
    <property type="nucleotide sequence ID" value="NZ_VAUV01000013.1"/>
</dbReference>
<dbReference type="OrthoDB" id="9764953at2"/>
<dbReference type="Pfam" id="PF00326">
    <property type="entry name" value="Peptidase_S9"/>
    <property type="match status" value="1"/>
</dbReference>
<dbReference type="Proteomes" id="UP000306196">
    <property type="component" value="Unassembled WGS sequence"/>
</dbReference>
<dbReference type="InterPro" id="IPR050955">
    <property type="entry name" value="Plant_Biomass_Hydrol_Est"/>
</dbReference>
<evidence type="ECO:0000313" key="4">
    <source>
        <dbReference type="Proteomes" id="UP000306196"/>
    </source>
</evidence>
<keyword evidence="4" id="KW-1185">Reference proteome</keyword>
<gene>
    <name evidence="3" type="ORF">FEM03_17360</name>
</gene>
<dbReference type="Gene3D" id="3.40.50.1820">
    <property type="entry name" value="alpha/beta hydrolase"/>
    <property type="match status" value="1"/>
</dbReference>
<dbReference type="AlphaFoldDB" id="A0A5R8KAS0"/>
<evidence type="ECO:0000259" key="2">
    <source>
        <dbReference type="Pfam" id="PF00326"/>
    </source>
</evidence>
<dbReference type="PANTHER" id="PTHR43037:SF1">
    <property type="entry name" value="BLL1128 PROTEIN"/>
    <property type="match status" value="1"/>
</dbReference>
<evidence type="ECO:0000313" key="3">
    <source>
        <dbReference type="EMBL" id="TLD69414.1"/>
    </source>
</evidence>
<organism evidence="3 4">
    <name type="scientific">Phragmitibacter flavus</name>
    <dbReference type="NCBI Taxonomy" id="2576071"/>
    <lineage>
        <taxon>Bacteria</taxon>
        <taxon>Pseudomonadati</taxon>
        <taxon>Verrucomicrobiota</taxon>
        <taxon>Verrucomicrobiia</taxon>
        <taxon>Verrucomicrobiales</taxon>
        <taxon>Verrucomicrobiaceae</taxon>
        <taxon>Phragmitibacter</taxon>
    </lineage>
</organism>
<evidence type="ECO:0000256" key="1">
    <source>
        <dbReference type="ARBA" id="ARBA00022729"/>
    </source>
</evidence>
<dbReference type="GO" id="GO:0006508">
    <property type="term" value="P:proteolysis"/>
    <property type="evidence" value="ECO:0007669"/>
    <property type="project" value="InterPro"/>
</dbReference>
<name>A0A5R8KAS0_9BACT</name>
<dbReference type="PANTHER" id="PTHR43037">
    <property type="entry name" value="UNNAMED PRODUCT-RELATED"/>
    <property type="match status" value="1"/>
</dbReference>
<dbReference type="InterPro" id="IPR001375">
    <property type="entry name" value="Peptidase_S9_cat"/>
</dbReference>
<comment type="caution">
    <text evidence="3">The sequence shown here is derived from an EMBL/GenBank/DDBJ whole genome shotgun (WGS) entry which is preliminary data.</text>
</comment>
<dbReference type="SUPFAM" id="SSF53474">
    <property type="entry name" value="alpha/beta-Hydrolases"/>
    <property type="match status" value="1"/>
</dbReference>
<dbReference type="InterPro" id="IPR029058">
    <property type="entry name" value="AB_hydrolase_fold"/>
</dbReference>
<protein>
    <recommendedName>
        <fullName evidence="2">Peptidase S9 prolyl oligopeptidase catalytic domain-containing protein</fullName>
    </recommendedName>
</protein>